<evidence type="ECO:0000256" key="1">
    <source>
        <dbReference type="ARBA" id="ARBA00007847"/>
    </source>
</evidence>
<dbReference type="GO" id="GO:0047661">
    <property type="term" value="F:amino-acid racemase activity"/>
    <property type="evidence" value="ECO:0007669"/>
    <property type="project" value="InterPro"/>
</dbReference>
<dbReference type="InterPro" id="IPR004380">
    <property type="entry name" value="Asp_race"/>
</dbReference>
<dbReference type="InterPro" id="IPR001920">
    <property type="entry name" value="Asp/Glu_race"/>
</dbReference>
<dbReference type="Gene3D" id="3.40.50.1860">
    <property type="match status" value="2"/>
</dbReference>
<dbReference type="AlphaFoldDB" id="A0A3M8CGR5"/>
<dbReference type="Proteomes" id="UP000282028">
    <property type="component" value="Unassembled WGS sequence"/>
</dbReference>
<comment type="caution">
    <text evidence="3">The sequence shown here is derived from an EMBL/GenBank/DDBJ whole genome shotgun (WGS) entry which is preliminary data.</text>
</comment>
<evidence type="ECO:0000313" key="3">
    <source>
        <dbReference type="EMBL" id="RNB74956.1"/>
    </source>
</evidence>
<dbReference type="InterPro" id="IPR015942">
    <property type="entry name" value="Asp/Glu/hydantoin_racemase"/>
</dbReference>
<reference evidence="3 4" key="1">
    <citation type="submission" date="2018-10" db="EMBL/GenBank/DDBJ databases">
        <title>Phylogenomics of Brevibacillus.</title>
        <authorList>
            <person name="Dunlap C."/>
        </authorList>
    </citation>
    <scope>NUCLEOTIDE SEQUENCE [LARGE SCALE GENOMIC DNA]</scope>
    <source>
        <strain evidence="3 4">JCM 12215</strain>
    </source>
</reference>
<dbReference type="Pfam" id="PF01177">
    <property type="entry name" value="Asp_Glu_race"/>
    <property type="match status" value="1"/>
</dbReference>
<proteinExistence type="inferred from homology"/>
<dbReference type="NCBIfam" id="TIGR00035">
    <property type="entry name" value="asp_race"/>
    <property type="match status" value="1"/>
</dbReference>
<gene>
    <name evidence="3" type="ORF">EDM52_09580</name>
</gene>
<keyword evidence="2" id="KW-0413">Isomerase</keyword>
<dbReference type="PANTHER" id="PTHR21198">
    <property type="entry name" value="GLUTAMATE RACEMASE"/>
    <property type="match status" value="1"/>
</dbReference>
<dbReference type="PANTHER" id="PTHR21198:SF7">
    <property type="entry name" value="ASPARTATE-GLUTAMATE RACEMASE FAMILY"/>
    <property type="match status" value="1"/>
</dbReference>
<evidence type="ECO:0000256" key="2">
    <source>
        <dbReference type="ARBA" id="ARBA00023235"/>
    </source>
</evidence>
<keyword evidence="4" id="KW-1185">Reference proteome</keyword>
<protein>
    <submittedName>
        <fullName evidence="3">Aspartate/glutamate racemase family protein</fullName>
    </submittedName>
</protein>
<comment type="similarity">
    <text evidence="1">Belongs to the aspartate/glutamate racemases family.</text>
</comment>
<accession>A0A3M8CGR5</accession>
<name>A0A3M8CGR5_9BACL</name>
<evidence type="ECO:0000313" key="4">
    <source>
        <dbReference type="Proteomes" id="UP000282028"/>
    </source>
</evidence>
<dbReference type="RefSeq" id="WP_122908773.1">
    <property type="nucleotide sequence ID" value="NZ_CBCSBE010000005.1"/>
</dbReference>
<organism evidence="3 4">
    <name type="scientific">Brevibacillus invocatus</name>
    <dbReference type="NCBI Taxonomy" id="173959"/>
    <lineage>
        <taxon>Bacteria</taxon>
        <taxon>Bacillati</taxon>
        <taxon>Bacillota</taxon>
        <taxon>Bacilli</taxon>
        <taxon>Bacillales</taxon>
        <taxon>Paenibacillaceae</taxon>
        <taxon>Brevibacillus</taxon>
    </lineage>
</organism>
<dbReference type="EMBL" id="RHHR01000013">
    <property type="protein sequence ID" value="RNB74956.1"/>
    <property type="molecule type" value="Genomic_DNA"/>
</dbReference>
<dbReference type="SUPFAM" id="SSF53681">
    <property type="entry name" value="Aspartate/glutamate racemase"/>
    <property type="match status" value="2"/>
</dbReference>
<sequence length="235" mass="25959">MKTIGLIGGMSWESSQLYYQLVNRAVREKLGGLHSAKCILFSVDFAEIEVMQKEGRWDEAGERMAEAARSLEAAGADFIVLCTNTMHKLASFIQGATPLPFLHIGDATAAAILRDGHQRVGLLATRFTMEQDFYTGRLRDKHGLEVLLPNGQERQTVHAIIYDELCLGVIKEDSKQKYEAIIRRLVDEGAQAIILGCTEIGLLISQEDCPVPVYDSTTIHAELAVEAALTVENVR</sequence>
<dbReference type="OrthoDB" id="9803739at2"/>